<dbReference type="SUPFAM" id="SSF51735">
    <property type="entry name" value="NAD(P)-binding Rossmann-fold domains"/>
    <property type="match status" value="1"/>
</dbReference>
<sequence length="263" mass="27946">MSRKAVFITGAARGIGRATAEHFACAGYFVGLYDIDAHGAARTAKEIAATTGEDTTTSSALDVADPAAWQACLEQFRAASGGRLDVLVNNAGILTTGDFAEVPLARHAAIVEVNFKGMLNGCHTAFPYLKRTPGSVVVNLCSASAMYGVPGLATYSATKAAVRSLTEALDLEWSRQGIRVCDVLPTFVTTDMGAASMPGTRIKRLSGSLTAEQVAKAVLTAAEHRPRLPHPHRTVGRRTQATAVLNRLLPSWVTREMFNRLSC</sequence>
<reference evidence="5 6" key="1">
    <citation type="submission" date="2019-09" db="EMBL/GenBank/DDBJ databases">
        <title>Actinomadura physcomitrii sp. nov., a novel actinomycete isolated from moss [Physcomitrium sphaericum (Ludw) Fuernr].</title>
        <authorList>
            <person name="Zhuang X."/>
            <person name="Liu C."/>
        </authorList>
    </citation>
    <scope>NUCLEOTIDE SEQUENCE [LARGE SCALE GENOMIC DNA]</scope>
    <source>
        <strain evidence="5 6">HMC1</strain>
    </source>
</reference>
<organism evidence="5 6">
    <name type="scientific">Actinomadura rudentiformis</name>
    <dbReference type="NCBI Taxonomy" id="359158"/>
    <lineage>
        <taxon>Bacteria</taxon>
        <taxon>Bacillati</taxon>
        <taxon>Actinomycetota</taxon>
        <taxon>Actinomycetes</taxon>
        <taxon>Streptosporangiales</taxon>
        <taxon>Thermomonosporaceae</taxon>
        <taxon>Actinomadura</taxon>
    </lineage>
</organism>
<dbReference type="NCBIfam" id="NF006123">
    <property type="entry name" value="PRK08267.1"/>
    <property type="match status" value="1"/>
</dbReference>
<dbReference type="Gene3D" id="3.40.50.720">
    <property type="entry name" value="NAD(P)-binding Rossmann-like Domain"/>
    <property type="match status" value="1"/>
</dbReference>
<name>A0A6H9YTS4_9ACTN</name>
<dbReference type="PRINTS" id="PR00081">
    <property type="entry name" value="GDHRDH"/>
</dbReference>
<comment type="caution">
    <text evidence="5">The sequence shown here is derived from an EMBL/GenBank/DDBJ whole genome shotgun (WGS) entry which is preliminary data.</text>
</comment>
<dbReference type="InterPro" id="IPR036291">
    <property type="entry name" value="NAD(P)-bd_dom_sf"/>
</dbReference>
<dbReference type="Proteomes" id="UP000468735">
    <property type="component" value="Unassembled WGS sequence"/>
</dbReference>
<dbReference type="GO" id="GO:0016491">
    <property type="term" value="F:oxidoreductase activity"/>
    <property type="evidence" value="ECO:0007669"/>
    <property type="project" value="UniProtKB-KW"/>
</dbReference>
<evidence type="ECO:0000256" key="3">
    <source>
        <dbReference type="RuleBase" id="RU000363"/>
    </source>
</evidence>
<evidence type="ECO:0000313" key="6">
    <source>
        <dbReference type="Proteomes" id="UP000468735"/>
    </source>
</evidence>
<accession>A0A6H9YTS4</accession>
<evidence type="ECO:0000256" key="2">
    <source>
        <dbReference type="ARBA" id="ARBA00023002"/>
    </source>
</evidence>
<keyword evidence="2" id="KW-0560">Oxidoreductase</keyword>
<dbReference type="RefSeq" id="WP_151562781.1">
    <property type="nucleotide sequence ID" value="NZ_WBMT01000010.1"/>
</dbReference>
<comment type="similarity">
    <text evidence="1 3">Belongs to the short-chain dehydrogenases/reductases (SDR) family.</text>
</comment>
<evidence type="ECO:0000256" key="1">
    <source>
        <dbReference type="ARBA" id="ARBA00006484"/>
    </source>
</evidence>
<dbReference type="SMART" id="SM00822">
    <property type="entry name" value="PKS_KR"/>
    <property type="match status" value="1"/>
</dbReference>
<dbReference type="AlphaFoldDB" id="A0A6H9YTS4"/>
<dbReference type="InterPro" id="IPR002347">
    <property type="entry name" value="SDR_fam"/>
</dbReference>
<proteinExistence type="inferred from homology"/>
<protein>
    <submittedName>
        <fullName evidence="5">SDR family oxidoreductase</fullName>
    </submittedName>
</protein>
<dbReference type="PANTHER" id="PTHR43669:SF3">
    <property type="entry name" value="ALCOHOL DEHYDROGENASE, PUTATIVE (AFU_ORTHOLOGUE AFUA_3G03445)-RELATED"/>
    <property type="match status" value="1"/>
</dbReference>
<dbReference type="OrthoDB" id="3566316at2"/>
<dbReference type="Pfam" id="PF00106">
    <property type="entry name" value="adh_short"/>
    <property type="match status" value="1"/>
</dbReference>
<dbReference type="PANTHER" id="PTHR43669">
    <property type="entry name" value="5-KETO-D-GLUCONATE 5-REDUCTASE"/>
    <property type="match status" value="1"/>
</dbReference>
<gene>
    <name evidence="5" type="ORF">F8566_22080</name>
</gene>
<dbReference type="InterPro" id="IPR057326">
    <property type="entry name" value="KR_dom"/>
</dbReference>
<dbReference type="EMBL" id="WBMT01000010">
    <property type="protein sequence ID" value="KAB2346894.1"/>
    <property type="molecule type" value="Genomic_DNA"/>
</dbReference>
<feature type="domain" description="Ketoreductase" evidence="4">
    <location>
        <begin position="4"/>
        <end position="186"/>
    </location>
</feature>
<keyword evidence="6" id="KW-1185">Reference proteome</keyword>
<dbReference type="PRINTS" id="PR00080">
    <property type="entry name" value="SDRFAMILY"/>
</dbReference>
<evidence type="ECO:0000313" key="5">
    <source>
        <dbReference type="EMBL" id="KAB2346894.1"/>
    </source>
</evidence>
<evidence type="ECO:0000259" key="4">
    <source>
        <dbReference type="SMART" id="SM00822"/>
    </source>
</evidence>